<dbReference type="Gene3D" id="4.10.280.10">
    <property type="entry name" value="Helix-loop-helix DNA-binding domain"/>
    <property type="match status" value="1"/>
</dbReference>
<accession>A0AAV8QW15</accession>
<dbReference type="InterPro" id="IPR036638">
    <property type="entry name" value="HLH_DNA-bd_sf"/>
</dbReference>
<comment type="caution">
    <text evidence="4">The sequence shown here is derived from an EMBL/GenBank/DDBJ whole genome shotgun (WGS) entry which is preliminary data.</text>
</comment>
<keyword evidence="2" id="KW-0805">Transcription regulation</keyword>
<protein>
    <recommendedName>
        <fullName evidence="6">BHLH domain-containing protein</fullName>
    </recommendedName>
</protein>
<dbReference type="GO" id="GO:0046983">
    <property type="term" value="F:protein dimerization activity"/>
    <property type="evidence" value="ECO:0007669"/>
    <property type="project" value="InterPro"/>
</dbReference>
<sequence length="102" mass="11530">MNDCLLWIQLDKASIIKDAIDYVQQLQEQERTVLAELSQLESLREKKASLGELEFDDLPFLQRKKKRTAPGSPSSSPIEVVERMKTEPPGHDYAFAAGISIQ</sequence>
<evidence type="ECO:0008006" key="6">
    <source>
        <dbReference type="Google" id="ProtNLM"/>
    </source>
</evidence>
<evidence type="ECO:0000256" key="2">
    <source>
        <dbReference type="ARBA" id="ARBA00023015"/>
    </source>
</evidence>
<evidence type="ECO:0000313" key="5">
    <source>
        <dbReference type="Proteomes" id="UP001222027"/>
    </source>
</evidence>
<organism evidence="4 5">
    <name type="scientific">Ensete ventricosum</name>
    <name type="common">Abyssinian banana</name>
    <name type="synonym">Musa ensete</name>
    <dbReference type="NCBI Taxonomy" id="4639"/>
    <lineage>
        <taxon>Eukaryota</taxon>
        <taxon>Viridiplantae</taxon>
        <taxon>Streptophyta</taxon>
        <taxon>Embryophyta</taxon>
        <taxon>Tracheophyta</taxon>
        <taxon>Spermatophyta</taxon>
        <taxon>Magnoliopsida</taxon>
        <taxon>Liliopsida</taxon>
        <taxon>Zingiberales</taxon>
        <taxon>Musaceae</taxon>
        <taxon>Ensete</taxon>
    </lineage>
</organism>
<gene>
    <name evidence="4" type="ORF">OPV22_016908</name>
</gene>
<dbReference type="Proteomes" id="UP001222027">
    <property type="component" value="Unassembled WGS sequence"/>
</dbReference>
<evidence type="ECO:0000256" key="1">
    <source>
        <dbReference type="ARBA" id="ARBA00005510"/>
    </source>
</evidence>
<name>A0AAV8QW15_ENSVE</name>
<keyword evidence="3" id="KW-0804">Transcription</keyword>
<keyword evidence="5" id="KW-1185">Reference proteome</keyword>
<dbReference type="AlphaFoldDB" id="A0AAV8QW15"/>
<comment type="similarity">
    <text evidence="1">Belongs to the bHLH protein family.</text>
</comment>
<proteinExistence type="inferred from homology"/>
<evidence type="ECO:0000256" key="3">
    <source>
        <dbReference type="ARBA" id="ARBA00023163"/>
    </source>
</evidence>
<dbReference type="SUPFAM" id="SSF47459">
    <property type="entry name" value="HLH, helix-loop-helix DNA-binding domain"/>
    <property type="match status" value="1"/>
</dbReference>
<reference evidence="4 5" key="1">
    <citation type="submission" date="2022-12" db="EMBL/GenBank/DDBJ databases">
        <title>Chromosome-scale assembly of the Ensete ventricosum genome.</title>
        <authorList>
            <person name="Dussert Y."/>
            <person name="Stocks J."/>
            <person name="Wendawek A."/>
            <person name="Woldeyes F."/>
            <person name="Nichols R.A."/>
            <person name="Borrell J.S."/>
        </authorList>
    </citation>
    <scope>NUCLEOTIDE SEQUENCE [LARGE SCALE GENOMIC DNA]</scope>
    <source>
        <strain evidence="5">cv. Maze</strain>
        <tissue evidence="4">Seeds</tissue>
    </source>
</reference>
<evidence type="ECO:0000313" key="4">
    <source>
        <dbReference type="EMBL" id="KAJ8484423.1"/>
    </source>
</evidence>
<dbReference type="EMBL" id="JAQQAF010000005">
    <property type="protein sequence ID" value="KAJ8484423.1"/>
    <property type="molecule type" value="Genomic_DNA"/>
</dbReference>